<evidence type="ECO:0000256" key="1">
    <source>
        <dbReference type="ARBA" id="ARBA00022485"/>
    </source>
</evidence>
<evidence type="ECO:0000259" key="5">
    <source>
        <dbReference type="PROSITE" id="PS51379"/>
    </source>
</evidence>
<evidence type="ECO:0000256" key="4">
    <source>
        <dbReference type="ARBA" id="ARBA00023014"/>
    </source>
</evidence>
<dbReference type="Gene3D" id="3.30.70.20">
    <property type="match status" value="1"/>
</dbReference>
<keyword evidence="3" id="KW-0408">Iron</keyword>
<dbReference type="SUPFAM" id="SSF54862">
    <property type="entry name" value="4Fe-4S ferredoxins"/>
    <property type="match status" value="1"/>
</dbReference>
<dbReference type="Pfam" id="PF12838">
    <property type="entry name" value="Fer4_7"/>
    <property type="match status" value="1"/>
</dbReference>
<evidence type="ECO:0000313" key="7">
    <source>
        <dbReference type="Proteomes" id="UP000885826"/>
    </source>
</evidence>
<dbReference type="InterPro" id="IPR050572">
    <property type="entry name" value="Fe-S_Ferredoxin"/>
</dbReference>
<evidence type="ECO:0000313" key="6">
    <source>
        <dbReference type="EMBL" id="HEC77950.1"/>
    </source>
</evidence>
<sequence length="99" mass="11515">MKFWRKPLDLNKIKVPVGEVHIFKDRCKGCGFCVEYCPKDVLEMSEEFNQKGYHPPYVKKPDDCVECHLCEMLCPEFAIFVTLKEEKTPVKVGTEKGEE</sequence>
<proteinExistence type="predicted"/>
<dbReference type="GO" id="GO:0051539">
    <property type="term" value="F:4 iron, 4 sulfur cluster binding"/>
    <property type="evidence" value="ECO:0007669"/>
    <property type="project" value="UniProtKB-KW"/>
</dbReference>
<evidence type="ECO:0000256" key="2">
    <source>
        <dbReference type="ARBA" id="ARBA00022723"/>
    </source>
</evidence>
<feature type="domain" description="4Fe-4S ferredoxin-type" evidence="5">
    <location>
        <begin position="18"/>
        <end position="47"/>
    </location>
</feature>
<dbReference type="PROSITE" id="PS51379">
    <property type="entry name" value="4FE4S_FER_2"/>
    <property type="match status" value="2"/>
</dbReference>
<feature type="domain" description="4Fe-4S ferredoxin-type" evidence="5">
    <location>
        <begin position="54"/>
        <end position="84"/>
    </location>
</feature>
<dbReference type="InterPro" id="IPR017900">
    <property type="entry name" value="4Fe4S_Fe_S_CS"/>
</dbReference>
<organism evidence="6 7">
    <name type="scientific">candidate division WOR-3 bacterium</name>
    <dbReference type="NCBI Taxonomy" id="2052148"/>
    <lineage>
        <taxon>Bacteria</taxon>
        <taxon>Bacteria division WOR-3</taxon>
    </lineage>
</organism>
<keyword evidence="4" id="KW-0411">Iron-sulfur</keyword>
<evidence type="ECO:0000256" key="3">
    <source>
        <dbReference type="ARBA" id="ARBA00023004"/>
    </source>
</evidence>
<accession>A0A9C9JZI3</accession>
<keyword evidence="1" id="KW-0004">4Fe-4S</keyword>
<dbReference type="InterPro" id="IPR017896">
    <property type="entry name" value="4Fe4S_Fe-S-bd"/>
</dbReference>
<dbReference type="PANTHER" id="PTHR43687">
    <property type="entry name" value="ADENYLYLSULFATE REDUCTASE, BETA SUBUNIT"/>
    <property type="match status" value="1"/>
</dbReference>
<reference evidence="6" key="1">
    <citation type="journal article" date="2020" name="mSystems">
        <title>Genome- and Community-Level Interaction Insights into Carbon Utilization and Element Cycling Functions of Hydrothermarchaeota in Hydrothermal Sediment.</title>
        <authorList>
            <person name="Zhou Z."/>
            <person name="Liu Y."/>
            <person name="Xu W."/>
            <person name="Pan J."/>
            <person name="Luo Z.H."/>
            <person name="Li M."/>
        </authorList>
    </citation>
    <scope>NUCLEOTIDE SEQUENCE</scope>
    <source>
        <strain evidence="6">HyVt-388</strain>
    </source>
</reference>
<name>A0A9C9JZI3_UNCW3</name>
<dbReference type="GO" id="GO:0046872">
    <property type="term" value="F:metal ion binding"/>
    <property type="evidence" value="ECO:0007669"/>
    <property type="project" value="UniProtKB-KW"/>
</dbReference>
<gene>
    <name evidence="6" type="ORF">ENI34_02265</name>
</gene>
<dbReference type="EMBL" id="DRIG01000027">
    <property type="protein sequence ID" value="HEC77950.1"/>
    <property type="molecule type" value="Genomic_DNA"/>
</dbReference>
<dbReference type="PROSITE" id="PS00198">
    <property type="entry name" value="4FE4S_FER_1"/>
    <property type="match status" value="2"/>
</dbReference>
<keyword evidence="2" id="KW-0479">Metal-binding</keyword>
<dbReference type="Proteomes" id="UP000885826">
    <property type="component" value="Unassembled WGS sequence"/>
</dbReference>
<comment type="caution">
    <text evidence="6">The sequence shown here is derived from an EMBL/GenBank/DDBJ whole genome shotgun (WGS) entry which is preliminary data.</text>
</comment>
<dbReference type="PANTHER" id="PTHR43687:SF4">
    <property type="entry name" value="BLR5484 PROTEIN"/>
    <property type="match status" value="1"/>
</dbReference>
<dbReference type="AlphaFoldDB" id="A0A9C9JZI3"/>
<protein>
    <submittedName>
        <fullName evidence="6">4Fe-4S dicluster domain-containing protein</fullName>
    </submittedName>
</protein>